<dbReference type="InterPro" id="IPR003439">
    <property type="entry name" value="ABC_transporter-like_ATP-bd"/>
</dbReference>
<dbReference type="PROSITE" id="PS50893">
    <property type="entry name" value="ABC_TRANSPORTER_2"/>
    <property type="match status" value="1"/>
</dbReference>
<keyword evidence="5" id="KW-0067">ATP-binding</keyword>
<reference evidence="9" key="1">
    <citation type="journal article" date="2019" name="Int. J. Syst. Evol. Microbiol.">
        <title>The Global Catalogue of Microorganisms (GCM) 10K type strain sequencing project: providing services to taxonomists for standard genome sequencing and annotation.</title>
        <authorList>
            <consortium name="The Broad Institute Genomics Platform"/>
            <consortium name="The Broad Institute Genome Sequencing Center for Infectious Disease"/>
            <person name="Wu L."/>
            <person name="Ma J."/>
        </authorList>
    </citation>
    <scope>NUCLEOTIDE SEQUENCE [LARGE SCALE GENOMIC DNA]</scope>
    <source>
        <strain evidence="9">NBRC 105830</strain>
    </source>
</reference>
<keyword evidence="6" id="KW-0046">Antibiotic resistance</keyword>
<dbReference type="InterPro" id="IPR027417">
    <property type="entry name" value="P-loop_NTPase"/>
</dbReference>
<dbReference type="Proteomes" id="UP001157109">
    <property type="component" value="Unassembled WGS sequence"/>
</dbReference>
<evidence type="ECO:0000256" key="2">
    <source>
        <dbReference type="ARBA" id="ARBA00005417"/>
    </source>
</evidence>
<proteinExistence type="inferred from homology"/>
<comment type="caution">
    <text evidence="8">The sequence shown here is derived from an EMBL/GenBank/DDBJ whole genome shotgun (WGS) entry which is preliminary data.</text>
</comment>
<keyword evidence="3" id="KW-0813">Transport</keyword>
<dbReference type="Gene3D" id="3.40.50.300">
    <property type="entry name" value="P-loop containing nucleotide triphosphate hydrolases"/>
    <property type="match status" value="1"/>
</dbReference>
<feature type="domain" description="ABC transporter" evidence="7">
    <location>
        <begin position="5"/>
        <end position="235"/>
    </location>
</feature>
<dbReference type="PANTHER" id="PTHR42711">
    <property type="entry name" value="ABC TRANSPORTER ATP-BINDING PROTEIN"/>
    <property type="match status" value="1"/>
</dbReference>
<evidence type="ECO:0000313" key="9">
    <source>
        <dbReference type="Proteomes" id="UP001157109"/>
    </source>
</evidence>
<accession>A0ABQ6HLV1</accession>
<dbReference type="PANTHER" id="PTHR42711:SF5">
    <property type="entry name" value="ABC TRANSPORTER ATP-BINDING PROTEIN NATA"/>
    <property type="match status" value="1"/>
</dbReference>
<protein>
    <recommendedName>
        <fullName evidence="7">ABC transporter domain-containing protein</fullName>
    </recommendedName>
</protein>
<evidence type="ECO:0000259" key="7">
    <source>
        <dbReference type="PROSITE" id="PS50893"/>
    </source>
</evidence>
<evidence type="ECO:0000256" key="1">
    <source>
        <dbReference type="ARBA" id="ARBA00004202"/>
    </source>
</evidence>
<sequence>MTAALTLSGIQVRLGGCEVLRGLDLELSHGQIRALVGLNGAGKTTALRVALGMLRPDAGHVLLHGQDIWPSPAEAWCRVGHMVETPAAYPELTARANIDNAIMLHGMDPSGCAPRVAQLSRALGMEAHLDQPVRRLSLGTRQKVGLISALAHEPSVAVLDEPTNGLDPLAVVAFRDELRRLAGQGSSILITSHHFDELARVSDAVDVLHHGQVIATITPDERDLEKVFFDTVLAADQQLQEI</sequence>
<evidence type="ECO:0000256" key="3">
    <source>
        <dbReference type="ARBA" id="ARBA00022448"/>
    </source>
</evidence>
<keyword evidence="9" id="KW-1185">Reference proteome</keyword>
<dbReference type="InterPro" id="IPR003593">
    <property type="entry name" value="AAA+_ATPase"/>
</dbReference>
<dbReference type="RefSeq" id="WP_059384758.1">
    <property type="nucleotide sequence ID" value="NZ_BSUJ01000001.1"/>
</dbReference>
<comment type="subcellular location">
    <subcellularLocation>
        <location evidence="1">Cell membrane</location>
        <topology evidence="1">Peripheral membrane protein</topology>
    </subcellularLocation>
</comment>
<comment type="similarity">
    <text evidence="2">Belongs to the ABC transporter superfamily.</text>
</comment>
<dbReference type="InterPro" id="IPR050763">
    <property type="entry name" value="ABC_transporter_ATP-binding"/>
</dbReference>
<organism evidence="8 9">
    <name type="scientific">Arsenicicoccus piscis</name>
    <dbReference type="NCBI Taxonomy" id="673954"/>
    <lineage>
        <taxon>Bacteria</taxon>
        <taxon>Bacillati</taxon>
        <taxon>Actinomycetota</taxon>
        <taxon>Actinomycetes</taxon>
        <taxon>Micrococcales</taxon>
        <taxon>Intrasporangiaceae</taxon>
        <taxon>Arsenicicoccus</taxon>
    </lineage>
</organism>
<dbReference type="Pfam" id="PF00005">
    <property type="entry name" value="ABC_tran"/>
    <property type="match status" value="1"/>
</dbReference>
<gene>
    <name evidence="8" type="ORF">GCM10025862_14550</name>
</gene>
<dbReference type="CDD" id="cd03230">
    <property type="entry name" value="ABC_DR_subfamily_A"/>
    <property type="match status" value="1"/>
</dbReference>
<evidence type="ECO:0000256" key="6">
    <source>
        <dbReference type="ARBA" id="ARBA00023251"/>
    </source>
</evidence>
<evidence type="ECO:0000256" key="5">
    <source>
        <dbReference type="ARBA" id="ARBA00022840"/>
    </source>
</evidence>
<dbReference type="SMART" id="SM00382">
    <property type="entry name" value="AAA"/>
    <property type="match status" value="1"/>
</dbReference>
<evidence type="ECO:0000313" key="8">
    <source>
        <dbReference type="EMBL" id="GMA19434.1"/>
    </source>
</evidence>
<evidence type="ECO:0000256" key="4">
    <source>
        <dbReference type="ARBA" id="ARBA00022741"/>
    </source>
</evidence>
<dbReference type="EMBL" id="BSUJ01000001">
    <property type="protein sequence ID" value="GMA19434.1"/>
    <property type="molecule type" value="Genomic_DNA"/>
</dbReference>
<name>A0ABQ6HLV1_9MICO</name>
<dbReference type="SUPFAM" id="SSF52540">
    <property type="entry name" value="P-loop containing nucleoside triphosphate hydrolases"/>
    <property type="match status" value="1"/>
</dbReference>
<keyword evidence="4" id="KW-0547">Nucleotide-binding</keyword>